<feature type="domain" description="Reverse transcriptase Ty1/copia-type" evidence="1">
    <location>
        <begin position="96"/>
        <end position="156"/>
    </location>
</feature>
<gene>
    <name evidence="2" type="ORF">Sango_2320100</name>
</gene>
<reference evidence="2" key="1">
    <citation type="submission" date="2020-06" db="EMBL/GenBank/DDBJ databases">
        <authorList>
            <person name="Li T."/>
            <person name="Hu X."/>
            <person name="Zhang T."/>
            <person name="Song X."/>
            <person name="Zhang H."/>
            <person name="Dai N."/>
            <person name="Sheng W."/>
            <person name="Hou X."/>
            <person name="Wei L."/>
        </authorList>
    </citation>
    <scope>NUCLEOTIDE SEQUENCE</scope>
    <source>
        <strain evidence="2">K16</strain>
        <tissue evidence="2">Leaf</tissue>
    </source>
</reference>
<evidence type="ECO:0000313" key="2">
    <source>
        <dbReference type="EMBL" id="KAK4389831.1"/>
    </source>
</evidence>
<keyword evidence="3" id="KW-1185">Reference proteome</keyword>
<dbReference type="EMBL" id="JACGWL010000013">
    <property type="protein sequence ID" value="KAK4389831.1"/>
    <property type="molecule type" value="Genomic_DNA"/>
</dbReference>
<sequence length="240" mass="26589">MEQKKGNRGQTGQRALNANCEIGEGSSQSTTTAGEAGANFTKLIRLELRRLMCGEEQGEEVCTNFVDYEDFAGTRKAGVGRSNAIRGGTEPRQVWKKPIGCHWFYKIKLRPHGAVDRYKARLVAKCYNQVEGVDYIDCFAPVAKAATVRMFLAVTTARDLGATKYFLGLEIARSSQGLIVTQNKYIQDIVKDAGLVHCKAATTPLPADMKFSQDSGEVLPDPSKYRRLIGRVFVLKLYQI</sequence>
<dbReference type="Pfam" id="PF07727">
    <property type="entry name" value="RVT_2"/>
    <property type="match status" value="1"/>
</dbReference>
<proteinExistence type="predicted"/>
<evidence type="ECO:0000313" key="3">
    <source>
        <dbReference type="Proteomes" id="UP001289374"/>
    </source>
</evidence>
<protein>
    <submittedName>
        <fullName evidence="2">Mitochondrial protein</fullName>
    </submittedName>
</protein>
<evidence type="ECO:0000259" key="1">
    <source>
        <dbReference type="Pfam" id="PF07727"/>
    </source>
</evidence>
<comment type="caution">
    <text evidence="2">The sequence shown here is derived from an EMBL/GenBank/DDBJ whole genome shotgun (WGS) entry which is preliminary data.</text>
</comment>
<dbReference type="InterPro" id="IPR013103">
    <property type="entry name" value="RVT_2"/>
</dbReference>
<dbReference type="AlphaFoldDB" id="A0AAE1WAP9"/>
<accession>A0AAE1WAP9</accession>
<dbReference type="Proteomes" id="UP001289374">
    <property type="component" value="Unassembled WGS sequence"/>
</dbReference>
<name>A0AAE1WAP9_9LAMI</name>
<organism evidence="2 3">
    <name type="scientific">Sesamum angolense</name>
    <dbReference type="NCBI Taxonomy" id="2727404"/>
    <lineage>
        <taxon>Eukaryota</taxon>
        <taxon>Viridiplantae</taxon>
        <taxon>Streptophyta</taxon>
        <taxon>Embryophyta</taxon>
        <taxon>Tracheophyta</taxon>
        <taxon>Spermatophyta</taxon>
        <taxon>Magnoliopsida</taxon>
        <taxon>eudicotyledons</taxon>
        <taxon>Gunneridae</taxon>
        <taxon>Pentapetalae</taxon>
        <taxon>asterids</taxon>
        <taxon>lamiids</taxon>
        <taxon>Lamiales</taxon>
        <taxon>Pedaliaceae</taxon>
        <taxon>Sesamum</taxon>
    </lineage>
</organism>
<reference evidence="2" key="2">
    <citation type="journal article" date="2024" name="Plant">
        <title>Genomic evolution and insights into agronomic trait innovations of Sesamum species.</title>
        <authorList>
            <person name="Miao H."/>
            <person name="Wang L."/>
            <person name="Qu L."/>
            <person name="Liu H."/>
            <person name="Sun Y."/>
            <person name="Le M."/>
            <person name="Wang Q."/>
            <person name="Wei S."/>
            <person name="Zheng Y."/>
            <person name="Lin W."/>
            <person name="Duan Y."/>
            <person name="Cao H."/>
            <person name="Xiong S."/>
            <person name="Wang X."/>
            <person name="Wei L."/>
            <person name="Li C."/>
            <person name="Ma Q."/>
            <person name="Ju M."/>
            <person name="Zhao R."/>
            <person name="Li G."/>
            <person name="Mu C."/>
            <person name="Tian Q."/>
            <person name="Mei H."/>
            <person name="Zhang T."/>
            <person name="Gao T."/>
            <person name="Zhang H."/>
        </authorList>
    </citation>
    <scope>NUCLEOTIDE SEQUENCE</scope>
    <source>
        <strain evidence="2">K16</strain>
    </source>
</reference>